<keyword evidence="4 7" id="KW-0863">Zinc-finger</keyword>
<dbReference type="PANTHER" id="PTHR24394">
    <property type="entry name" value="ZINC FINGER PROTEIN"/>
    <property type="match status" value="1"/>
</dbReference>
<dbReference type="SMART" id="SM00355">
    <property type="entry name" value="ZnF_C2H2"/>
    <property type="match status" value="5"/>
</dbReference>
<feature type="domain" description="ZAD" evidence="11">
    <location>
        <begin position="5"/>
        <end position="77"/>
    </location>
</feature>
<dbReference type="InterPro" id="IPR012934">
    <property type="entry name" value="Znf_AD"/>
</dbReference>
<comment type="subcellular location">
    <subcellularLocation>
        <location evidence="1">Nucleus</location>
    </subcellularLocation>
</comment>
<dbReference type="PANTHER" id="PTHR24394:SF29">
    <property type="entry name" value="MYONEURIN"/>
    <property type="match status" value="1"/>
</dbReference>
<feature type="compositionally biased region" description="Basic and acidic residues" evidence="9">
    <location>
        <begin position="140"/>
        <end position="150"/>
    </location>
</feature>
<keyword evidence="13" id="KW-1185">Reference proteome</keyword>
<name>A0ABR3H894_LOXSC</name>
<evidence type="ECO:0000313" key="13">
    <source>
        <dbReference type="Proteomes" id="UP001549920"/>
    </source>
</evidence>
<dbReference type="Pfam" id="PF00096">
    <property type="entry name" value="zf-C2H2"/>
    <property type="match status" value="3"/>
</dbReference>
<evidence type="ECO:0000256" key="8">
    <source>
        <dbReference type="PROSITE-ProRule" id="PRU01263"/>
    </source>
</evidence>
<dbReference type="SUPFAM" id="SSF57716">
    <property type="entry name" value="Glucocorticoid receptor-like (DNA-binding domain)"/>
    <property type="match status" value="1"/>
</dbReference>
<dbReference type="SUPFAM" id="SSF57667">
    <property type="entry name" value="beta-beta-alpha zinc fingers"/>
    <property type="match status" value="3"/>
</dbReference>
<dbReference type="Gene3D" id="3.30.160.60">
    <property type="entry name" value="Classic Zinc Finger"/>
    <property type="match status" value="3"/>
</dbReference>
<evidence type="ECO:0000256" key="3">
    <source>
        <dbReference type="ARBA" id="ARBA00022737"/>
    </source>
</evidence>
<evidence type="ECO:0000256" key="2">
    <source>
        <dbReference type="ARBA" id="ARBA00022723"/>
    </source>
</evidence>
<feature type="binding site" evidence="8">
    <location>
        <position position="50"/>
    </location>
    <ligand>
        <name>Zn(2+)</name>
        <dbReference type="ChEBI" id="CHEBI:29105"/>
    </ligand>
</feature>
<evidence type="ECO:0000256" key="9">
    <source>
        <dbReference type="SAM" id="MobiDB-lite"/>
    </source>
</evidence>
<keyword evidence="5 8" id="KW-0862">Zinc</keyword>
<feature type="domain" description="C2H2-type" evidence="10">
    <location>
        <begin position="297"/>
        <end position="325"/>
    </location>
</feature>
<dbReference type="InterPro" id="IPR013087">
    <property type="entry name" value="Znf_C2H2_type"/>
</dbReference>
<dbReference type="Pfam" id="PF07776">
    <property type="entry name" value="zf-AD"/>
    <property type="match status" value="1"/>
</dbReference>
<gene>
    <name evidence="12" type="ORF">ABMA27_009542</name>
</gene>
<feature type="domain" description="C2H2-type" evidence="10">
    <location>
        <begin position="212"/>
        <end position="239"/>
    </location>
</feature>
<protein>
    <submittedName>
        <fullName evidence="12">Uncharacterized protein</fullName>
    </submittedName>
</protein>
<feature type="binding site" evidence="8">
    <location>
        <position position="7"/>
    </location>
    <ligand>
        <name>Zn(2+)</name>
        <dbReference type="ChEBI" id="CHEBI:29105"/>
    </ligand>
</feature>
<dbReference type="Gene3D" id="3.40.1800.20">
    <property type="match status" value="1"/>
</dbReference>
<organism evidence="12 13">
    <name type="scientific">Loxostege sticticalis</name>
    <name type="common">Beet webworm moth</name>
    <dbReference type="NCBI Taxonomy" id="481309"/>
    <lineage>
        <taxon>Eukaryota</taxon>
        <taxon>Metazoa</taxon>
        <taxon>Ecdysozoa</taxon>
        <taxon>Arthropoda</taxon>
        <taxon>Hexapoda</taxon>
        <taxon>Insecta</taxon>
        <taxon>Pterygota</taxon>
        <taxon>Neoptera</taxon>
        <taxon>Endopterygota</taxon>
        <taxon>Lepidoptera</taxon>
        <taxon>Glossata</taxon>
        <taxon>Ditrysia</taxon>
        <taxon>Pyraloidea</taxon>
        <taxon>Crambidae</taxon>
        <taxon>Pyraustinae</taxon>
        <taxon>Loxostege</taxon>
    </lineage>
</organism>
<evidence type="ECO:0000256" key="6">
    <source>
        <dbReference type="ARBA" id="ARBA00023242"/>
    </source>
</evidence>
<feature type="binding site" evidence="8">
    <location>
        <position position="53"/>
    </location>
    <ligand>
        <name>Zn(2+)</name>
        <dbReference type="ChEBI" id="CHEBI:29105"/>
    </ligand>
</feature>
<evidence type="ECO:0000256" key="4">
    <source>
        <dbReference type="ARBA" id="ARBA00022771"/>
    </source>
</evidence>
<comment type="caution">
    <text evidence="12">The sequence shown here is derived from an EMBL/GenBank/DDBJ whole genome shotgun (WGS) entry which is preliminary data.</text>
</comment>
<feature type="domain" description="C2H2-type" evidence="10">
    <location>
        <begin position="268"/>
        <end position="296"/>
    </location>
</feature>
<evidence type="ECO:0000256" key="5">
    <source>
        <dbReference type="ARBA" id="ARBA00022833"/>
    </source>
</evidence>
<dbReference type="PROSITE" id="PS50157">
    <property type="entry name" value="ZINC_FINGER_C2H2_2"/>
    <property type="match status" value="5"/>
</dbReference>
<accession>A0ABR3H894</accession>
<dbReference type="InterPro" id="IPR036236">
    <property type="entry name" value="Znf_C2H2_sf"/>
</dbReference>
<evidence type="ECO:0000256" key="7">
    <source>
        <dbReference type="PROSITE-ProRule" id="PRU00042"/>
    </source>
</evidence>
<keyword evidence="2 8" id="KW-0479">Metal-binding</keyword>
<evidence type="ECO:0000259" key="11">
    <source>
        <dbReference type="PROSITE" id="PS51915"/>
    </source>
</evidence>
<feature type="domain" description="C2H2-type" evidence="10">
    <location>
        <begin position="240"/>
        <end position="267"/>
    </location>
</feature>
<evidence type="ECO:0000259" key="10">
    <source>
        <dbReference type="PROSITE" id="PS50157"/>
    </source>
</evidence>
<feature type="compositionally biased region" description="Polar residues" evidence="9">
    <location>
        <begin position="153"/>
        <end position="165"/>
    </location>
</feature>
<evidence type="ECO:0000256" key="1">
    <source>
        <dbReference type="ARBA" id="ARBA00004123"/>
    </source>
</evidence>
<feature type="region of interest" description="Disordered" evidence="9">
    <location>
        <begin position="140"/>
        <end position="175"/>
    </location>
</feature>
<dbReference type="PROSITE" id="PS00028">
    <property type="entry name" value="ZINC_FINGER_C2H2_1"/>
    <property type="match status" value="4"/>
</dbReference>
<reference evidence="12 13" key="1">
    <citation type="submission" date="2024-06" db="EMBL/GenBank/DDBJ databases">
        <title>A chromosome-level genome assembly of beet webworm, Loxostege sticticalis.</title>
        <authorList>
            <person name="Zhang Y."/>
        </authorList>
    </citation>
    <scope>NUCLEOTIDE SEQUENCE [LARGE SCALE GENOMIC DNA]</scope>
    <source>
        <strain evidence="12">AQ026</strain>
        <tissue evidence="12">Whole body</tissue>
    </source>
</reference>
<dbReference type="EMBL" id="JBEUOH010000024">
    <property type="protein sequence ID" value="KAL0861017.1"/>
    <property type="molecule type" value="Genomic_DNA"/>
</dbReference>
<dbReference type="SMART" id="SM00868">
    <property type="entry name" value="zf-AD"/>
    <property type="match status" value="1"/>
</dbReference>
<feature type="domain" description="C2H2-type" evidence="10">
    <location>
        <begin position="184"/>
        <end position="211"/>
    </location>
</feature>
<dbReference type="PROSITE" id="PS51915">
    <property type="entry name" value="ZAD"/>
    <property type="match status" value="1"/>
</dbReference>
<keyword evidence="6" id="KW-0539">Nucleus</keyword>
<sequence>MENQTICRVCLGDADIPIYGEEDESRIAEDIRIYGDIQLIKDDGYPNHICVTCYQLLQNAVVFRNTAQETELFLIDTISREERTIDNSNNPVISINTVENTKREADIRRTPHQTEQSEMESICTDENEMVMIIVSDKQKEPLEPEQEIKHSKVPNQKRFQFQQNGKGKKNENDSHKNDSELYQLICDKCGKIFKKKHNLDLHLLTHGAEYAHKCMFCPYRGKHASLLKIHVRTHTGDYNYNCTKCPAKFITKSNLNKHLQRHIGPVDFKCNLCEKCFYSKPDLNKHYDAIHLGLKKYVCNICDKAFSFRNNMMCHQLKVHKRKRLTEGKGRVADYLKDELDGALDSGPS</sequence>
<dbReference type="Proteomes" id="UP001549920">
    <property type="component" value="Unassembled WGS sequence"/>
</dbReference>
<keyword evidence="3" id="KW-0677">Repeat</keyword>
<feature type="binding site" evidence="8">
    <location>
        <position position="10"/>
    </location>
    <ligand>
        <name>Zn(2+)</name>
        <dbReference type="ChEBI" id="CHEBI:29105"/>
    </ligand>
</feature>
<proteinExistence type="predicted"/>
<evidence type="ECO:0000313" key="12">
    <source>
        <dbReference type="EMBL" id="KAL0861017.1"/>
    </source>
</evidence>